<evidence type="ECO:0000313" key="1">
    <source>
        <dbReference type="EMBL" id="VDP46771.1"/>
    </source>
</evidence>
<organism evidence="1 2">
    <name type="scientific">Schistosoma mattheei</name>
    <dbReference type="NCBI Taxonomy" id="31246"/>
    <lineage>
        <taxon>Eukaryota</taxon>
        <taxon>Metazoa</taxon>
        <taxon>Spiralia</taxon>
        <taxon>Lophotrochozoa</taxon>
        <taxon>Platyhelminthes</taxon>
        <taxon>Trematoda</taxon>
        <taxon>Digenea</taxon>
        <taxon>Strigeidida</taxon>
        <taxon>Schistosomatoidea</taxon>
        <taxon>Schistosomatidae</taxon>
        <taxon>Schistosoma</taxon>
    </lineage>
</organism>
<dbReference type="Proteomes" id="UP000269396">
    <property type="component" value="Unassembled WGS sequence"/>
</dbReference>
<sequence>MKPKLNKHWIAGETALQRFTTAFRRGANKFKINQQQVPSLTRSTERRNYYRGQLEWDPRSTNFNMLRGSGPQEASS</sequence>
<proteinExistence type="predicted"/>
<protein>
    <submittedName>
        <fullName evidence="1">Uncharacterized protein</fullName>
    </submittedName>
</protein>
<keyword evidence="2" id="KW-1185">Reference proteome</keyword>
<evidence type="ECO:0000313" key="2">
    <source>
        <dbReference type="Proteomes" id="UP000269396"/>
    </source>
</evidence>
<reference evidence="1 2" key="1">
    <citation type="submission" date="2018-11" db="EMBL/GenBank/DDBJ databases">
        <authorList>
            <consortium name="Pathogen Informatics"/>
        </authorList>
    </citation>
    <scope>NUCLEOTIDE SEQUENCE [LARGE SCALE GENOMIC DNA]</scope>
    <source>
        <strain>Denwood</strain>
        <strain evidence="2">Zambia</strain>
    </source>
</reference>
<dbReference type="EMBL" id="UZAL01029227">
    <property type="protein sequence ID" value="VDP46771.1"/>
    <property type="molecule type" value="Genomic_DNA"/>
</dbReference>
<name>A0A183P3B5_9TREM</name>
<accession>A0A183P3B5</accession>
<dbReference type="AlphaFoldDB" id="A0A183P3B5"/>
<gene>
    <name evidence="1" type="ORF">SMTD_LOCUS8851</name>
</gene>